<proteinExistence type="inferred from homology"/>
<dbReference type="GO" id="GO:0005507">
    <property type="term" value="F:copper ion binding"/>
    <property type="evidence" value="ECO:0007669"/>
    <property type="project" value="InterPro"/>
</dbReference>
<evidence type="ECO:0000256" key="1">
    <source>
        <dbReference type="RuleBase" id="RU000393"/>
    </source>
</evidence>
<evidence type="ECO:0000259" key="3">
    <source>
        <dbReference type="Pfam" id="PF00080"/>
    </source>
</evidence>
<feature type="domain" description="Superoxide dismutase copper/zinc binding" evidence="3">
    <location>
        <begin position="80"/>
        <end position="225"/>
    </location>
</feature>
<comment type="cofactor">
    <cofactor evidence="1">
        <name>Cu cation</name>
        <dbReference type="ChEBI" id="CHEBI:23378"/>
    </cofactor>
    <text evidence="1">Binds 1 copper ion per subunit.</text>
</comment>
<dbReference type="InterPro" id="IPR024134">
    <property type="entry name" value="SOD_Cu/Zn_/chaperone"/>
</dbReference>
<gene>
    <name evidence="4" type="ORF">J0S82_004423</name>
</gene>
<dbReference type="Gene3D" id="2.60.40.200">
    <property type="entry name" value="Superoxide dismutase, copper/zinc binding domain"/>
    <property type="match status" value="1"/>
</dbReference>
<comment type="similarity">
    <text evidence="1">Belongs to the Cu-Zn superoxide dismutase family.</text>
</comment>
<dbReference type="CDD" id="cd00305">
    <property type="entry name" value="Cu-Zn_Superoxide_Dismutase"/>
    <property type="match status" value="1"/>
</dbReference>
<dbReference type="PROSITE" id="PS00332">
    <property type="entry name" value="SOD_CU_ZN_2"/>
    <property type="match status" value="1"/>
</dbReference>
<keyword evidence="1" id="KW-0862">Zinc</keyword>
<dbReference type="Proteomes" id="UP000700334">
    <property type="component" value="Unassembled WGS sequence"/>
</dbReference>
<dbReference type="InterPro" id="IPR036423">
    <property type="entry name" value="SOD-like_Cu/Zn_dom_sf"/>
</dbReference>
<organism evidence="4 5">
    <name type="scientific">Galemys pyrenaicus</name>
    <name type="common">Iberian desman</name>
    <name type="synonym">Pyrenean desman</name>
    <dbReference type="NCBI Taxonomy" id="202257"/>
    <lineage>
        <taxon>Eukaryota</taxon>
        <taxon>Metazoa</taxon>
        <taxon>Chordata</taxon>
        <taxon>Craniata</taxon>
        <taxon>Vertebrata</taxon>
        <taxon>Euteleostomi</taxon>
        <taxon>Mammalia</taxon>
        <taxon>Eutheria</taxon>
        <taxon>Laurasiatheria</taxon>
        <taxon>Eulipotyphla</taxon>
        <taxon>Talpidae</taxon>
        <taxon>Galemys</taxon>
    </lineage>
</organism>
<reference evidence="4" key="1">
    <citation type="journal article" date="2021" name="Evol. Appl.">
        <title>The genome of the Pyrenean desman and the effects of bottlenecks and inbreeding on the genomic landscape of an endangered species.</title>
        <authorList>
            <person name="Escoda L."/>
            <person name="Castresana J."/>
        </authorList>
    </citation>
    <scope>NUCLEOTIDE SEQUENCE</scope>
    <source>
        <strain evidence="4">IBE-C5619</strain>
    </source>
</reference>
<dbReference type="AlphaFoldDB" id="A0A8J6ACG7"/>
<protein>
    <recommendedName>
        <fullName evidence="1">Superoxide dismutase [Cu-Zn]</fullName>
        <ecNumber evidence="1">1.15.1.1</ecNumber>
    </recommendedName>
</protein>
<dbReference type="InterPro" id="IPR001424">
    <property type="entry name" value="SOD_Cu_Zn_dom"/>
</dbReference>
<dbReference type="GO" id="GO:0004784">
    <property type="term" value="F:superoxide dismutase activity"/>
    <property type="evidence" value="ECO:0007669"/>
    <property type="project" value="UniProtKB-EC"/>
</dbReference>
<accession>A0A8J6ACG7</accession>
<keyword evidence="1" id="KW-0560">Oxidoreductase</keyword>
<dbReference type="PROSITE" id="PS00087">
    <property type="entry name" value="SOD_CU_ZN_1"/>
    <property type="match status" value="1"/>
</dbReference>
<sequence length="229" mass="23845">MATKAVCVLKGDGSVNGIIHFEQKARTGAGQRRTPAPAGGQFLGRGPRASGRPRHAPAAPGVPPRAAPRLRPPRARPRGGLVEVSGSISGLTEGEHGFHVHQFGDNTQALQERCPLPRLPSAALWTVKGCVYNLLRALGAGVELSPNSSDAFHVRHVGDLGNVTAGKDGVAKVFIQDTLISLSGEHSIIGRTMVVHEKQDDLGKGGNEESTKTGNAGSRLACGVIGITQ</sequence>
<keyword evidence="1" id="KW-0186">Copper</keyword>
<dbReference type="EC" id="1.15.1.1" evidence="1"/>
<dbReference type="OrthoDB" id="2015551at2759"/>
<evidence type="ECO:0000313" key="4">
    <source>
        <dbReference type="EMBL" id="KAG8518493.1"/>
    </source>
</evidence>
<feature type="region of interest" description="Disordered" evidence="2">
    <location>
        <begin position="25"/>
        <end position="80"/>
    </location>
</feature>
<comment type="function">
    <text evidence="1">Destroys radicals which are normally produced within the cells and which are toxic to biological systems.</text>
</comment>
<comment type="cofactor">
    <cofactor evidence="1">
        <name>Zn(2+)</name>
        <dbReference type="ChEBI" id="CHEBI:29105"/>
    </cofactor>
    <text evidence="1">Binds 1 zinc ion per subunit.</text>
</comment>
<comment type="caution">
    <text evidence="4">The sequence shown here is derived from an EMBL/GenBank/DDBJ whole genome shotgun (WGS) entry which is preliminary data.</text>
</comment>
<dbReference type="Pfam" id="PF00080">
    <property type="entry name" value="Sod_Cu"/>
    <property type="match status" value="1"/>
</dbReference>
<evidence type="ECO:0000313" key="5">
    <source>
        <dbReference type="Proteomes" id="UP000700334"/>
    </source>
</evidence>
<comment type="catalytic activity">
    <reaction evidence="1">
        <text>2 superoxide + 2 H(+) = H2O2 + O2</text>
        <dbReference type="Rhea" id="RHEA:20696"/>
        <dbReference type="ChEBI" id="CHEBI:15378"/>
        <dbReference type="ChEBI" id="CHEBI:15379"/>
        <dbReference type="ChEBI" id="CHEBI:16240"/>
        <dbReference type="ChEBI" id="CHEBI:18421"/>
        <dbReference type="EC" id="1.15.1.1"/>
    </reaction>
</comment>
<keyword evidence="5" id="KW-1185">Reference proteome</keyword>
<dbReference type="InterPro" id="IPR018152">
    <property type="entry name" value="SOD_Cu/Zn_BS"/>
</dbReference>
<keyword evidence="1" id="KW-0479">Metal-binding</keyword>
<evidence type="ECO:0000256" key="2">
    <source>
        <dbReference type="SAM" id="MobiDB-lite"/>
    </source>
</evidence>
<name>A0A8J6ACG7_GALPY</name>
<dbReference type="SUPFAM" id="SSF49329">
    <property type="entry name" value="Cu,Zn superoxide dismutase-like"/>
    <property type="match status" value="1"/>
</dbReference>
<dbReference type="EMBL" id="JAGFMF010011629">
    <property type="protein sequence ID" value="KAG8518493.1"/>
    <property type="molecule type" value="Genomic_DNA"/>
</dbReference>
<dbReference type="PANTHER" id="PTHR10003">
    <property type="entry name" value="SUPEROXIDE DISMUTASE CU-ZN -RELATED"/>
    <property type="match status" value="1"/>
</dbReference>